<dbReference type="Pfam" id="PF08378">
    <property type="entry name" value="NERD"/>
    <property type="match status" value="1"/>
</dbReference>
<evidence type="ECO:0000313" key="3">
    <source>
        <dbReference type="Proteomes" id="UP001235064"/>
    </source>
</evidence>
<organism evidence="2 3">
    <name type="scientific">Microbacterium candidum</name>
    <dbReference type="NCBI Taxonomy" id="3041922"/>
    <lineage>
        <taxon>Bacteria</taxon>
        <taxon>Bacillati</taxon>
        <taxon>Actinomycetota</taxon>
        <taxon>Actinomycetes</taxon>
        <taxon>Micrococcales</taxon>
        <taxon>Microbacteriaceae</taxon>
        <taxon>Microbacterium</taxon>
    </lineage>
</organism>
<reference evidence="2 3" key="1">
    <citation type="submission" date="2023-06" db="EMBL/GenBank/DDBJ databases">
        <title>Microbacterium sp. nov., isolated from a waste landfill.</title>
        <authorList>
            <person name="Wen W."/>
        </authorList>
    </citation>
    <scope>NUCLEOTIDE SEQUENCE [LARGE SCALE GENOMIC DNA]</scope>
    <source>
        <strain evidence="2 3">ASV49</strain>
    </source>
</reference>
<protein>
    <submittedName>
        <fullName evidence="2">Nuclease-related domain-containing protein</fullName>
    </submittedName>
</protein>
<dbReference type="Proteomes" id="UP001235064">
    <property type="component" value="Unassembled WGS sequence"/>
</dbReference>
<name>A0ABT7N2A4_9MICO</name>
<dbReference type="EMBL" id="JASXSZ010000005">
    <property type="protein sequence ID" value="MDL9980801.1"/>
    <property type="molecule type" value="Genomic_DNA"/>
</dbReference>
<sequence length="269" mass="29421">MTLELGPDDRRMMLRYAGVCRLCGVSLPPGADAIYERASRTVRCVQCMSSSGDAHQPGIAGASARREYERRSTARDARIRAAHPRIGGLILALSEEPQSTRAWERGAIGEELLAERLRDLPDSFRVLHDRRIPGTRANIDHLVVGPGGVWVVDAKRYVGQRPSLDVEGGILRPRVESLRIGGRDRTKLIEGVRGQVALVVGTIDDSAVPVTGALCFLDGDWPLIGGSFRVNEIEVLWPRLLVKRMIDSATVPIDVARTVALLAARFPHA</sequence>
<keyword evidence="3" id="KW-1185">Reference proteome</keyword>
<dbReference type="InterPro" id="IPR011528">
    <property type="entry name" value="NERD"/>
</dbReference>
<dbReference type="PROSITE" id="PS50965">
    <property type="entry name" value="NERD"/>
    <property type="match status" value="1"/>
</dbReference>
<proteinExistence type="predicted"/>
<evidence type="ECO:0000313" key="2">
    <source>
        <dbReference type="EMBL" id="MDL9980801.1"/>
    </source>
</evidence>
<gene>
    <name evidence="2" type="ORF">QSV35_15785</name>
</gene>
<accession>A0ABT7N2A4</accession>
<evidence type="ECO:0000259" key="1">
    <source>
        <dbReference type="PROSITE" id="PS50965"/>
    </source>
</evidence>
<comment type="caution">
    <text evidence="2">The sequence shown here is derived from an EMBL/GenBank/DDBJ whole genome shotgun (WGS) entry which is preliminary data.</text>
</comment>
<feature type="domain" description="NERD" evidence="1">
    <location>
        <begin position="105"/>
        <end position="207"/>
    </location>
</feature>